<organism evidence="1 2">
    <name type="scientific">Heyndrickxia coagulans</name>
    <name type="common">Weizmannia coagulans</name>
    <dbReference type="NCBI Taxonomy" id="1398"/>
    <lineage>
        <taxon>Bacteria</taxon>
        <taxon>Bacillati</taxon>
        <taxon>Bacillota</taxon>
        <taxon>Bacilli</taxon>
        <taxon>Bacillales</taxon>
        <taxon>Bacillaceae</taxon>
        <taxon>Heyndrickxia</taxon>
    </lineage>
</organism>
<comment type="caution">
    <text evidence="1">The sequence shown here is derived from an EMBL/GenBank/DDBJ whole genome shotgun (WGS) entry which is preliminary data.</text>
</comment>
<proteinExistence type="predicted"/>
<accession>A0A150KFW3</accession>
<dbReference type="PATRIC" id="fig|1398.25.peg.2465"/>
<evidence type="ECO:0000313" key="2">
    <source>
        <dbReference type="Proteomes" id="UP000075304"/>
    </source>
</evidence>
<gene>
    <name evidence="1" type="ORF">B4099_1115</name>
</gene>
<evidence type="ECO:0000313" key="1">
    <source>
        <dbReference type="EMBL" id="KYC70428.1"/>
    </source>
</evidence>
<reference evidence="1 2" key="1">
    <citation type="submission" date="2016-01" db="EMBL/GenBank/DDBJ databases">
        <title>Genome Sequences of Twelve Sporeforming Bacillus Species Isolated from Foods.</title>
        <authorList>
            <person name="Berendsen E.M."/>
            <person name="Wells-Bennik M.H."/>
            <person name="Krawcyk A.O."/>
            <person name="De Jong A."/>
            <person name="Holsappel S."/>
            <person name="Eijlander R.T."/>
            <person name="Kuipers O.P."/>
        </authorList>
    </citation>
    <scope>NUCLEOTIDE SEQUENCE [LARGE SCALE GENOMIC DNA]</scope>
    <source>
        <strain evidence="1 2">B4099</strain>
    </source>
</reference>
<dbReference type="Proteomes" id="UP000075304">
    <property type="component" value="Unassembled WGS sequence"/>
</dbReference>
<protein>
    <submittedName>
        <fullName evidence="1">Uncharacterized protein</fullName>
    </submittedName>
</protein>
<name>A0A150KFW3_HEYCO</name>
<dbReference type="AlphaFoldDB" id="A0A150KFW3"/>
<sequence>MTGNLEAHKPKLARCQAKINWQCCGMKRKGNANRSRKKPDAQACGRAKKKAANQVFYLYFSIKMNI</sequence>
<dbReference type="EMBL" id="LQYI01000039">
    <property type="protein sequence ID" value="KYC70428.1"/>
    <property type="molecule type" value="Genomic_DNA"/>
</dbReference>